<proteinExistence type="predicted"/>
<evidence type="ECO:0000313" key="6">
    <source>
        <dbReference type="EMBL" id="PWJ22925.1"/>
    </source>
</evidence>
<dbReference type="Pfam" id="PF00356">
    <property type="entry name" value="LacI"/>
    <property type="match status" value="1"/>
</dbReference>
<dbReference type="PROSITE" id="PS50932">
    <property type="entry name" value="HTH_LACI_2"/>
    <property type="match status" value="1"/>
</dbReference>
<dbReference type="Gene3D" id="3.40.50.2300">
    <property type="match status" value="2"/>
</dbReference>
<evidence type="ECO:0000256" key="3">
    <source>
        <dbReference type="ARBA" id="ARBA00023125"/>
    </source>
</evidence>
<dbReference type="AlphaFoldDB" id="A0A2Y9BKC6"/>
<dbReference type="OrthoDB" id="9775106at2"/>
<dbReference type="GO" id="GO:0000976">
    <property type="term" value="F:transcription cis-regulatory region binding"/>
    <property type="evidence" value="ECO:0007669"/>
    <property type="project" value="TreeGrafter"/>
</dbReference>
<evidence type="ECO:0000259" key="5">
    <source>
        <dbReference type="PROSITE" id="PS50932"/>
    </source>
</evidence>
<keyword evidence="2" id="KW-0805">Transcription regulation</keyword>
<dbReference type="PANTHER" id="PTHR30146">
    <property type="entry name" value="LACI-RELATED TRANSCRIPTIONAL REPRESSOR"/>
    <property type="match status" value="1"/>
</dbReference>
<evidence type="ECO:0000256" key="4">
    <source>
        <dbReference type="ARBA" id="ARBA00023163"/>
    </source>
</evidence>
<evidence type="ECO:0000313" key="7">
    <source>
        <dbReference type="Proteomes" id="UP000245845"/>
    </source>
</evidence>
<reference evidence="6 7" key="1">
    <citation type="submission" date="2018-05" db="EMBL/GenBank/DDBJ databases">
        <title>The Hungate 1000. A catalogue of reference genomes from the rumen microbiome.</title>
        <authorList>
            <person name="Kelly W."/>
        </authorList>
    </citation>
    <scope>NUCLEOTIDE SEQUENCE [LARGE SCALE GENOMIC DNA]</scope>
    <source>
        <strain evidence="6 7">NLAE-zl-C242</strain>
    </source>
</reference>
<keyword evidence="3" id="KW-0238">DNA-binding</keyword>
<keyword evidence="7" id="KW-1185">Reference proteome</keyword>
<keyword evidence="4" id="KW-0804">Transcription</keyword>
<evidence type="ECO:0000256" key="1">
    <source>
        <dbReference type="ARBA" id="ARBA00022491"/>
    </source>
</evidence>
<accession>A0A2Y9BKC6</accession>
<dbReference type="Proteomes" id="UP000245845">
    <property type="component" value="Unassembled WGS sequence"/>
</dbReference>
<dbReference type="InterPro" id="IPR010982">
    <property type="entry name" value="Lambda_DNA-bd_dom_sf"/>
</dbReference>
<organism evidence="6 7">
    <name type="scientific">Faecalicatena orotica</name>
    <dbReference type="NCBI Taxonomy" id="1544"/>
    <lineage>
        <taxon>Bacteria</taxon>
        <taxon>Bacillati</taxon>
        <taxon>Bacillota</taxon>
        <taxon>Clostridia</taxon>
        <taxon>Lachnospirales</taxon>
        <taxon>Lachnospiraceae</taxon>
        <taxon>Faecalicatena</taxon>
    </lineage>
</organism>
<comment type="caution">
    <text evidence="6">The sequence shown here is derived from an EMBL/GenBank/DDBJ whole genome shotgun (WGS) entry which is preliminary data.</text>
</comment>
<name>A0A2Y9BKC6_9FIRM</name>
<dbReference type="CDD" id="cd06267">
    <property type="entry name" value="PBP1_LacI_sugar_binding-like"/>
    <property type="match status" value="1"/>
</dbReference>
<dbReference type="PANTHER" id="PTHR30146:SF148">
    <property type="entry name" value="HTH-TYPE TRANSCRIPTIONAL REPRESSOR PURR-RELATED"/>
    <property type="match status" value="1"/>
</dbReference>
<dbReference type="GO" id="GO:0003700">
    <property type="term" value="F:DNA-binding transcription factor activity"/>
    <property type="evidence" value="ECO:0007669"/>
    <property type="project" value="TreeGrafter"/>
</dbReference>
<dbReference type="Pfam" id="PF13377">
    <property type="entry name" value="Peripla_BP_3"/>
    <property type="match status" value="1"/>
</dbReference>
<keyword evidence="1" id="KW-0678">Repressor</keyword>
<dbReference type="InterPro" id="IPR028082">
    <property type="entry name" value="Peripla_BP_I"/>
</dbReference>
<dbReference type="InterPro" id="IPR046335">
    <property type="entry name" value="LacI/GalR-like_sensor"/>
</dbReference>
<dbReference type="Gene3D" id="1.10.260.40">
    <property type="entry name" value="lambda repressor-like DNA-binding domains"/>
    <property type="match status" value="1"/>
</dbReference>
<dbReference type="SUPFAM" id="SSF53822">
    <property type="entry name" value="Periplasmic binding protein-like I"/>
    <property type="match status" value="1"/>
</dbReference>
<feature type="domain" description="HTH lacI-type" evidence="5">
    <location>
        <begin position="3"/>
        <end position="56"/>
    </location>
</feature>
<dbReference type="CDD" id="cd01392">
    <property type="entry name" value="HTH_LacI"/>
    <property type="match status" value="1"/>
</dbReference>
<dbReference type="SMART" id="SM00354">
    <property type="entry name" value="HTH_LACI"/>
    <property type="match status" value="1"/>
</dbReference>
<dbReference type="InterPro" id="IPR000843">
    <property type="entry name" value="HTH_LacI"/>
</dbReference>
<evidence type="ECO:0000256" key="2">
    <source>
        <dbReference type="ARBA" id="ARBA00023015"/>
    </source>
</evidence>
<protein>
    <submittedName>
        <fullName evidence="6">LacI family transcriptional regulator</fullName>
    </submittedName>
</protein>
<gene>
    <name evidence="6" type="ORF">A8806_116102</name>
</gene>
<dbReference type="SUPFAM" id="SSF47413">
    <property type="entry name" value="lambda repressor-like DNA-binding domains"/>
    <property type="match status" value="1"/>
</dbReference>
<sequence>MAVTIKDVARETNLAISTISKYMNGGNVRGKNRKLIEEAVQRLGYRPNNAARGLRSSRSFLVGLILDGLDNQFFSPIASQITERLNEQGYHVIVCCHRDSIKKARKSVDFMLENQVDGMILLPLSSDEDYLESARINRVPVVTLDRLEMPDFDMVGSNAAVGSYNAVEYLIQQGHRKIAVLSGTDKKTGGLKAGQERLKGYKRALEDYMIPLKEEYIASGDFSFSSGYEGMKRIWQLKDRPTAIFISNYNMTLGAVTLLHNLGIAIPEELSLVSFDDLEFSELCQPNLTAVRQPAEEIAKESVDLLLKRMQGDYTNFPEYRKLPAKLFIRDSVRAISRNAETAT</sequence>
<dbReference type="EMBL" id="QGDL01000016">
    <property type="protein sequence ID" value="PWJ22925.1"/>
    <property type="molecule type" value="Genomic_DNA"/>
</dbReference>